<protein>
    <recommendedName>
        <fullName evidence="3">beta-N-acetylhexosaminidase</fullName>
        <ecNumber evidence="3">3.2.1.52</ecNumber>
    </recommendedName>
</protein>
<dbReference type="GO" id="GO:0030203">
    <property type="term" value="P:glycosaminoglycan metabolic process"/>
    <property type="evidence" value="ECO:0007669"/>
    <property type="project" value="TreeGrafter"/>
</dbReference>
<evidence type="ECO:0000256" key="1">
    <source>
        <dbReference type="ARBA" id="ARBA00001231"/>
    </source>
</evidence>
<dbReference type="Gene3D" id="3.20.20.80">
    <property type="entry name" value="Glycosidases"/>
    <property type="match status" value="1"/>
</dbReference>
<dbReference type="EMBL" id="FNAI01000001">
    <property type="protein sequence ID" value="SDD31264.1"/>
    <property type="molecule type" value="Genomic_DNA"/>
</dbReference>
<dbReference type="SUPFAM" id="SSF56988">
    <property type="entry name" value="Anthrax protective antigen"/>
    <property type="match status" value="1"/>
</dbReference>
<evidence type="ECO:0000256" key="7">
    <source>
        <dbReference type="SAM" id="SignalP"/>
    </source>
</evidence>
<dbReference type="SUPFAM" id="SSF55545">
    <property type="entry name" value="beta-N-acetylhexosaminidase-like domain"/>
    <property type="match status" value="1"/>
</dbReference>
<sequence length="764" mass="85192">MIFAKKYTFLILAAVLTGSGIMAQENPAKFPLIPYPSQLVVAKGSFIITSKTNIVTASEFSNEATQLNQLLKMGLGVSLPIGKANKINSIKLVYDAAINAPEAYKLNIGPNGVLITAKDAAGVFHAIETIRQLLPVSVETGVVHKQLVLPAVSIYDKPAYEWRGMHLDVSRHFFSISYLEKFIDRMALYKMNKLHLHLTDDQGWRIEIKKYPKLTEEGAWRTFNNQDSACIERSKDNPDFVIDKEHIIQRDGKTLYGGFYTQEQMKGVVAYAAARHIDIIPEIDMPGHMMAAINSYPFLTCNGENSWGESFTKPICPGIETTYEFAQNIFSEIMQIFPSKYIHIGGDEVDRTSWGKSDSCKALMQREGIKDLPGLQSYFINRMEKFFNSKGRKLIGWDEIIEGGISPTAIVMYWRTWVPDAPVKAVKNGNTVIMTPGEPLYFDAQPDEYSVSKVYHFNPIPKVLNAEEAKSIIGAQANIWTEMIPSEKRADYMYMPRMTALAENLWTNQPDKYESYLKRLEQHYHRMDAMKIHYRLPDLPGLLNNYIFTTEGKLSINPPLPGLTVRYTTDGTLPTVKSAALPSPLSIKKPGLIRVAAFTALGTRGDVYNLQYTQQQMLGTVKIGATNPGLACTYYKAYFKETALMSSAKVDSVFTTNEIAVPATVKAPSFGITYKGYIDVPADGSYTFYLTCDDGGVLKIGPSVTVDNDGNHSARERSGQIALKMGTHPFLLNFIEGGGGFTLKLKYSLNGSVPQDIPAVWFKN</sequence>
<feature type="signal peptide" evidence="7">
    <location>
        <begin position="1"/>
        <end position="23"/>
    </location>
</feature>
<dbReference type="OrthoDB" id="1006965at2"/>
<gene>
    <name evidence="9" type="ORF">SAMN05216464_101376</name>
</gene>
<dbReference type="PRINTS" id="PR00738">
    <property type="entry name" value="GLHYDRLASE20"/>
</dbReference>
<dbReference type="Gene3D" id="2.60.120.380">
    <property type="match status" value="1"/>
</dbReference>
<evidence type="ECO:0000259" key="8">
    <source>
        <dbReference type="PROSITE" id="PS51820"/>
    </source>
</evidence>
<dbReference type="Gene3D" id="3.30.379.10">
    <property type="entry name" value="Chitobiase/beta-hexosaminidase domain 2-like"/>
    <property type="match status" value="1"/>
</dbReference>
<dbReference type="InterPro" id="IPR029018">
    <property type="entry name" value="Hex-like_dom2"/>
</dbReference>
<evidence type="ECO:0000256" key="3">
    <source>
        <dbReference type="ARBA" id="ARBA00012663"/>
    </source>
</evidence>
<dbReference type="Pfam" id="PF07691">
    <property type="entry name" value="PA14"/>
    <property type="match status" value="1"/>
</dbReference>
<evidence type="ECO:0000313" key="9">
    <source>
        <dbReference type="EMBL" id="SDD31264.1"/>
    </source>
</evidence>
<feature type="active site" description="Proton donor" evidence="6">
    <location>
        <position position="348"/>
    </location>
</feature>
<dbReference type="GO" id="GO:0005975">
    <property type="term" value="P:carbohydrate metabolic process"/>
    <property type="evidence" value="ECO:0007669"/>
    <property type="project" value="InterPro"/>
</dbReference>
<dbReference type="CDD" id="cd06563">
    <property type="entry name" value="GH20_chitobiase-like"/>
    <property type="match status" value="1"/>
</dbReference>
<dbReference type="GO" id="GO:0016020">
    <property type="term" value="C:membrane"/>
    <property type="evidence" value="ECO:0007669"/>
    <property type="project" value="TreeGrafter"/>
</dbReference>
<accession>A0A1G6TQU0</accession>
<dbReference type="InterPro" id="IPR017853">
    <property type="entry name" value="GH"/>
</dbReference>
<keyword evidence="5" id="KW-0326">Glycosidase</keyword>
<proteinExistence type="inferred from homology"/>
<feature type="domain" description="PA14" evidence="8">
    <location>
        <begin position="625"/>
        <end position="761"/>
    </location>
</feature>
<evidence type="ECO:0000256" key="6">
    <source>
        <dbReference type="PIRSR" id="PIRSR625705-1"/>
    </source>
</evidence>
<evidence type="ECO:0000313" key="10">
    <source>
        <dbReference type="Proteomes" id="UP000199072"/>
    </source>
</evidence>
<dbReference type="Proteomes" id="UP000199072">
    <property type="component" value="Unassembled WGS sequence"/>
</dbReference>
<dbReference type="InterPro" id="IPR011658">
    <property type="entry name" value="PA14_dom"/>
</dbReference>
<keyword evidence="10" id="KW-1185">Reference proteome</keyword>
<keyword evidence="4" id="KW-0378">Hydrolase</keyword>
<name>A0A1G6TQU0_9SPHI</name>
<dbReference type="Pfam" id="PF02838">
    <property type="entry name" value="Glyco_hydro_20b"/>
    <property type="match status" value="1"/>
</dbReference>
<dbReference type="PROSITE" id="PS51820">
    <property type="entry name" value="PA14"/>
    <property type="match status" value="1"/>
</dbReference>
<dbReference type="PANTHER" id="PTHR22600:SF57">
    <property type="entry name" value="BETA-N-ACETYLHEXOSAMINIDASE"/>
    <property type="match status" value="1"/>
</dbReference>
<dbReference type="STRING" id="1391627.SAMN05216464_101376"/>
<dbReference type="SUPFAM" id="SSF51445">
    <property type="entry name" value="(Trans)glycosidases"/>
    <property type="match status" value="1"/>
</dbReference>
<dbReference type="Pfam" id="PF00728">
    <property type="entry name" value="Glyco_hydro_20"/>
    <property type="match status" value="1"/>
</dbReference>
<dbReference type="SMART" id="SM00758">
    <property type="entry name" value="PA14"/>
    <property type="match status" value="1"/>
</dbReference>
<dbReference type="EC" id="3.2.1.52" evidence="3"/>
<dbReference type="RefSeq" id="WP_091143307.1">
    <property type="nucleotide sequence ID" value="NZ_FNAI01000001.1"/>
</dbReference>
<dbReference type="PANTHER" id="PTHR22600">
    <property type="entry name" value="BETA-HEXOSAMINIDASE"/>
    <property type="match status" value="1"/>
</dbReference>
<evidence type="ECO:0000256" key="5">
    <source>
        <dbReference type="ARBA" id="ARBA00023295"/>
    </source>
</evidence>
<dbReference type="InterPro" id="IPR004867">
    <property type="entry name" value="CHB_C_dom"/>
</dbReference>
<evidence type="ECO:0000256" key="2">
    <source>
        <dbReference type="ARBA" id="ARBA00006285"/>
    </source>
</evidence>
<feature type="chain" id="PRO_5011689359" description="beta-N-acetylhexosaminidase" evidence="7">
    <location>
        <begin position="24"/>
        <end position="764"/>
    </location>
</feature>
<dbReference type="InterPro" id="IPR037524">
    <property type="entry name" value="PA14/GLEYA"/>
</dbReference>
<dbReference type="InterPro" id="IPR015882">
    <property type="entry name" value="HEX_bac_N"/>
</dbReference>
<comment type="catalytic activity">
    <reaction evidence="1">
        <text>Hydrolysis of terminal non-reducing N-acetyl-D-hexosamine residues in N-acetyl-beta-D-hexosaminides.</text>
        <dbReference type="EC" id="3.2.1.52"/>
    </reaction>
</comment>
<dbReference type="InterPro" id="IPR025705">
    <property type="entry name" value="Beta_hexosaminidase_sua/sub"/>
</dbReference>
<comment type="similarity">
    <text evidence="2">Belongs to the glycosyl hydrolase 20 family.</text>
</comment>
<reference evidence="9 10" key="1">
    <citation type="submission" date="2016-10" db="EMBL/GenBank/DDBJ databases">
        <authorList>
            <person name="de Groot N.N."/>
        </authorList>
    </citation>
    <scope>NUCLEOTIDE SEQUENCE [LARGE SCALE GENOMIC DNA]</scope>
    <source>
        <strain evidence="9 10">47C3B</strain>
    </source>
</reference>
<dbReference type="AlphaFoldDB" id="A0A1G6TQU0"/>
<dbReference type="InterPro" id="IPR015883">
    <property type="entry name" value="Glyco_hydro_20_cat"/>
</dbReference>
<keyword evidence="7" id="KW-0732">Signal</keyword>
<dbReference type="Pfam" id="PF03174">
    <property type="entry name" value="CHB_HEX_C"/>
    <property type="match status" value="1"/>
</dbReference>
<organism evidence="9 10">
    <name type="scientific">Mucilaginibacter pineti</name>
    <dbReference type="NCBI Taxonomy" id="1391627"/>
    <lineage>
        <taxon>Bacteria</taxon>
        <taxon>Pseudomonadati</taxon>
        <taxon>Bacteroidota</taxon>
        <taxon>Sphingobacteriia</taxon>
        <taxon>Sphingobacteriales</taxon>
        <taxon>Sphingobacteriaceae</taxon>
        <taxon>Mucilaginibacter</taxon>
    </lineage>
</organism>
<evidence type="ECO:0000256" key="4">
    <source>
        <dbReference type="ARBA" id="ARBA00022801"/>
    </source>
</evidence>
<dbReference type="GO" id="GO:0004563">
    <property type="term" value="F:beta-N-acetylhexosaminidase activity"/>
    <property type="evidence" value="ECO:0007669"/>
    <property type="project" value="UniProtKB-EC"/>
</dbReference>